<evidence type="ECO:0000313" key="2">
    <source>
        <dbReference type="EMBL" id="GAA3598883.1"/>
    </source>
</evidence>
<dbReference type="InterPro" id="IPR021737">
    <property type="entry name" value="Phage_phiKZ_Orf197"/>
</dbReference>
<gene>
    <name evidence="2" type="ORF">GCM10022419_098190</name>
</gene>
<sequence>MSSATTAAITAVTFAALYAGHQLGDHVVQSNSTAVAKGVPEPEQLAANVSPWSGWGACLRHVGSYTSTQAAALALVWLAAPLEITGVAVALVVSASTHAVIDRRWIVRQLIRAKGCQDWPEAPYFIDQSLHVGALLVAAVLSVVVTGVAGVITVVVGALVLVAAALTTERRLAAVACAQATDPVRG</sequence>
<reference evidence="3" key="1">
    <citation type="journal article" date="2019" name="Int. J. Syst. Evol. Microbiol.">
        <title>The Global Catalogue of Microorganisms (GCM) 10K type strain sequencing project: providing services to taxonomists for standard genome sequencing and annotation.</title>
        <authorList>
            <consortium name="The Broad Institute Genomics Platform"/>
            <consortium name="The Broad Institute Genome Sequencing Center for Infectious Disease"/>
            <person name="Wu L."/>
            <person name="Ma J."/>
        </authorList>
    </citation>
    <scope>NUCLEOTIDE SEQUENCE [LARGE SCALE GENOMIC DNA]</scope>
    <source>
        <strain evidence="3">JCM 17326</strain>
    </source>
</reference>
<evidence type="ECO:0000313" key="3">
    <source>
        <dbReference type="Proteomes" id="UP001500630"/>
    </source>
</evidence>
<keyword evidence="1" id="KW-1133">Transmembrane helix</keyword>
<organism evidence="2 3">
    <name type="scientific">Nonomuraea rosea</name>
    <dbReference type="NCBI Taxonomy" id="638574"/>
    <lineage>
        <taxon>Bacteria</taxon>
        <taxon>Bacillati</taxon>
        <taxon>Actinomycetota</taxon>
        <taxon>Actinomycetes</taxon>
        <taxon>Streptosporangiales</taxon>
        <taxon>Streptosporangiaceae</taxon>
        <taxon>Nonomuraea</taxon>
    </lineage>
</organism>
<dbReference type="RefSeq" id="WP_345572899.1">
    <property type="nucleotide sequence ID" value="NZ_BAABDQ010000033.1"/>
</dbReference>
<comment type="caution">
    <text evidence="2">The sequence shown here is derived from an EMBL/GenBank/DDBJ whole genome shotgun (WGS) entry which is preliminary data.</text>
</comment>
<evidence type="ECO:0008006" key="4">
    <source>
        <dbReference type="Google" id="ProtNLM"/>
    </source>
</evidence>
<dbReference type="EMBL" id="BAABDQ010000033">
    <property type="protein sequence ID" value="GAA3598883.1"/>
    <property type="molecule type" value="Genomic_DNA"/>
</dbReference>
<proteinExistence type="predicted"/>
<dbReference type="Proteomes" id="UP001500630">
    <property type="component" value="Unassembled WGS sequence"/>
</dbReference>
<feature type="transmembrane region" description="Helical" evidence="1">
    <location>
        <begin position="147"/>
        <end position="166"/>
    </location>
</feature>
<feature type="transmembrane region" description="Helical" evidence="1">
    <location>
        <begin position="74"/>
        <end position="101"/>
    </location>
</feature>
<protein>
    <recommendedName>
        <fullName evidence="4">DUF3307 domain-containing protein</fullName>
    </recommendedName>
</protein>
<name>A0ABP6Z508_9ACTN</name>
<accession>A0ABP6Z508</accession>
<evidence type="ECO:0000256" key="1">
    <source>
        <dbReference type="SAM" id="Phobius"/>
    </source>
</evidence>
<keyword evidence="1" id="KW-0812">Transmembrane</keyword>
<dbReference type="Pfam" id="PF11750">
    <property type="entry name" value="DUF3307"/>
    <property type="match status" value="1"/>
</dbReference>
<keyword evidence="3" id="KW-1185">Reference proteome</keyword>
<keyword evidence="1" id="KW-0472">Membrane</keyword>